<accession>A0A8A3PSE9</accession>
<keyword evidence="2" id="KW-1185">Reference proteome</keyword>
<sequence>MLSYYPENEAATLKYVDLVLTKGPSSIGSMEVILDVEDDLEAYLEDFSRLTRKGKFNTAIQLFHACPLHLQDRPEFILDFLDTLLKQGAYKTLVDFNADKEQLLLNRLSECGTIPIYYLRSILELGRHHLFGFPESGLVKDVGADEVRSELLSNFEELDSIQVPLLRNLIQLDSEIEKFTKPPQNSQRKLVSIVDSSLNWHGLYRHLLSTNSIWDMRDLFHALCSRFGVGDTITLLFKTPKQAIPSAGLNLDDVNLRGWFHFVLDWTQCSHGDESTDLALLDVLVTMSLQLLLHGNENEEPIKKIITQAMAHANQFAISLSLSNSENVQASPF</sequence>
<evidence type="ECO:0000313" key="2">
    <source>
        <dbReference type="Proteomes" id="UP000672032"/>
    </source>
</evidence>
<proteinExistence type="predicted"/>
<evidence type="ECO:0000313" key="1">
    <source>
        <dbReference type="EMBL" id="QSZ37785.1"/>
    </source>
</evidence>
<dbReference type="AlphaFoldDB" id="A0A8A3PSE9"/>
<dbReference type="Proteomes" id="UP000672032">
    <property type="component" value="Chromosome 9"/>
</dbReference>
<organism evidence="1 2">
    <name type="scientific">Monilinia vaccinii-corymbosi</name>
    <dbReference type="NCBI Taxonomy" id="61207"/>
    <lineage>
        <taxon>Eukaryota</taxon>
        <taxon>Fungi</taxon>
        <taxon>Dikarya</taxon>
        <taxon>Ascomycota</taxon>
        <taxon>Pezizomycotina</taxon>
        <taxon>Leotiomycetes</taxon>
        <taxon>Helotiales</taxon>
        <taxon>Sclerotiniaceae</taxon>
        <taxon>Monilinia</taxon>
    </lineage>
</organism>
<name>A0A8A3PSE9_9HELO</name>
<dbReference type="OrthoDB" id="4838614at2759"/>
<reference evidence="1" key="1">
    <citation type="submission" date="2020-10" db="EMBL/GenBank/DDBJ databases">
        <title>Genome Sequence of Monilinia vaccinii-corymbosi Sheds Light on Mummy Berry Disease Infection of Blueberry and Mating Type.</title>
        <authorList>
            <person name="Yow A.G."/>
            <person name="Zhang Y."/>
            <person name="Bansal K."/>
            <person name="Eacker S.M."/>
            <person name="Sullivan S."/>
            <person name="Liachko I."/>
            <person name="Cubeta M.A."/>
            <person name="Rollins J.A."/>
            <person name="Ashrafi H."/>
        </authorList>
    </citation>
    <scope>NUCLEOTIDE SEQUENCE</scope>
    <source>
        <strain evidence="1">RL-1</strain>
    </source>
</reference>
<dbReference type="EMBL" id="CP063413">
    <property type="protein sequence ID" value="QSZ37785.1"/>
    <property type="molecule type" value="Genomic_DNA"/>
</dbReference>
<protein>
    <submittedName>
        <fullName evidence="1">Uncharacterized protein</fullName>
    </submittedName>
</protein>
<gene>
    <name evidence="1" type="ORF">DSL72_008884</name>
</gene>